<dbReference type="AlphaFoldDB" id="A0A850RMB5"/>
<evidence type="ECO:0000313" key="2">
    <source>
        <dbReference type="Proteomes" id="UP000592294"/>
    </source>
</evidence>
<evidence type="ECO:0000313" key="1">
    <source>
        <dbReference type="EMBL" id="NVZ10083.1"/>
    </source>
</evidence>
<keyword evidence="2" id="KW-1185">Reference proteome</keyword>
<name>A0A850RMB5_9GAMM</name>
<dbReference type="Proteomes" id="UP000592294">
    <property type="component" value="Unassembled WGS sequence"/>
</dbReference>
<organism evidence="1 2">
    <name type="scientific">Allochromatium humboldtianum</name>
    <dbReference type="NCBI Taxonomy" id="504901"/>
    <lineage>
        <taxon>Bacteria</taxon>
        <taxon>Pseudomonadati</taxon>
        <taxon>Pseudomonadota</taxon>
        <taxon>Gammaproteobacteria</taxon>
        <taxon>Chromatiales</taxon>
        <taxon>Chromatiaceae</taxon>
        <taxon>Allochromatium</taxon>
    </lineage>
</organism>
<dbReference type="RefSeq" id="WP_176976816.1">
    <property type="nucleotide sequence ID" value="NZ_JABZEO010000007.1"/>
</dbReference>
<gene>
    <name evidence="1" type="ORF">HW932_12515</name>
</gene>
<reference evidence="1 2" key="1">
    <citation type="submission" date="2020-06" db="EMBL/GenBank/DDBJ databases">
        <title>Whole-genome sequence of Allochromatium humboldtianum DSM 21881, type strain.</title>
        <authorList>
            <person name="Kyndt J.A."/>
            <person name="Meyer T.E."/>
        </authorList>
    </citation>
    <scope>NUCLEOTIDE SEQUENCE [LARGE SCALE GENOMIC DNA]</scope>
    <source>
        <strain evidence="1 2">DSM 21881</strain>
    </source>
</reference>
<dbReference type="EMBL" id="JABZEO010000007">
    <property type="protein sequence ID" value="NVZ10083.1"/>
    <property type="molecule type" value="Genomic_DNA"/>
</dbReference>
<protein>
    <submittedName>
        <fullName evidence="1">Uncharacterized protein</fullName>
    </submittedName>
</protein>
<proteinExistence type="predicted"/>
<comment type="caution">
    <text evidence="1">The sequence shown here is derived from an EMBL/GenBank/DDBJ whole genome shotgun (WGS) entry which is preliminary data.</text>
</comment>
<sequence>MKPTRALLARPNFDTDDYAYLAAKGWRNTEILARWTEEAARGNGPCRWEGDAARAKLAAVVSRQQPMQKD</sequence>
<accession>A0A850RMB5</accession>